<dbReference type="InterPro" id="IPR044861">
    <property type="entry name" value="IPNS-like_FE2OG_OXY"/>
</dbReference>
<dbReference type="Pfam" id="PF03171">
    <property type="entry name" value="2OG-FeII_Oxy"/>
    <property type="match status" value="1"/>
</dbReference>
<accession>A0AB40CZ10</accession>
<dbReference type="Pfam" id="PF14226">
    <property type="entry name" value="DIOX_N"/>
    <property type="match status" value="1"/>
</dbReference>
<dbReference type="AlphaFoldDB" id="A0AB40CZ10"/>
<dbReference type="PROSITE" id="PS51471">
    <property type="entry name" value="FE2OG_OXY"/>
    <property type="match status" value="1"/>
</dbReference>
<dbReference type="GO" id="GO:0051213">
    <property type="term" value="F:dioxygenase activity"/>
    <property type="evidence" value="ECO:0007669"/>
    <property type="project" value="UniProtKB-KW"/>
</dbReference>
<dbReference type="InterPro" id="IPR026992">
    <property type="entry name" value="DIOX_N"/>
</dbReference>
<keyword evidence="7" id="KW-1185">Reference proteome</keyword>
<evidence type="ECO:0000256" key="4">
    <source>
        <dbReference type="ARBA" id="ARBA00023004"/>
    </source>
</evidence>
<dbReference type="GO" id="GO:0046872">
    <property type="term" value="F:metal ion binding"/>
    <property type="evidence" value="ECO:0007669"/>
    <property type="project" value="UniProtKB-KW"/>
</dbReference>
<reference evidence="8" key="1">
    <citation type="submission" date="2025-08" db="UniProtKB">
        <authorList>
            <consortium name="RefSeq"/>
        </authorList>
    </citation>
    <scope>IDENTIFICATION</scope>
</reference>
<gene>
    <name evidence="8" type="primary">LOC120282504</name>
</gene>
<dbReference type="InterPro" id="IPR027443">
    <property type="entry name" value="IPNS-like_sf"/>
</dbReference>
<feature type="domain" description="Fe2OG dioxygenase" evidence="6">
    <location>
        <begin position="202"/>
        <end position="303"/>
    </location>
</feature>
<evidence type="ECO:0000313" key="7">
    <source>
        <dbReference type="Proteomes" id="UP001515500"/>
    </source>
</evidence>
<dbReference type="SUPFAM" id="SSF51197">
    <property type="entry name" value="Clavaminate synthase-like"/>
    <property type="match status" value="1"/>
</dbReference>
<dbReference type="InterPro" id="IPR005123">
    <property type="entry name" value="Oxoglu/Fe-dep_dioxygenase_dom"/>
</dbReference>
<dbReference type="FunFam" id="2.60.120.330:FF:000079">
    <property type="entry name" value="Protein SRG1"/>
    <property type="match status" value="1"/>
</dbReference>
<sequence length="354" mass="40464">MEQWPEPVIRVQSLSESGDRAIPERFIKPPSERVTAHQGPEKTMSIPIIDIGGIANRSKFDEDTMRTLSNACKEWGFFQLVNHGMNKEILEKTKEVWREFFHLPMIEKQAFANSPVTYEGYGSRVGVEKNASLDWSDYFFLNIFPKNLRNYEKWPSLPNSLRETTKNYTKEIVKLCMILMEMLSLGLGLDKEYFREAFGGDEYEACLRACFYPKCPQPELTLGLSSHSDPGGITVLLSDDHVSGLQVRKDGEWVTVKPVPGAVIVNIGDQIQVMSNDIYKSAEHRVQVNSEKERLSMALFFNPKGDIPIGPAKQLLSPQKPALFQHNFTFNEYRQFIRKRGPTGKYQLESLKTM</sequence>
<keyword evidence="8" id="KW-0223">Dioxygenase</keyword>
<dbReference type="RefSeq" id="XP_039145260.1">
    <property type="nucleotide sequence ID" value="XM_039289326.1"/>
</dbReference>
<protein>
    <submittedName>
        <fullName evidence="8">Probable 2-oxoglutarate-dependent dioxygenase At5g05600</fullName>
    </submittedName>
</protein>
<evidence type="ECO:0000259" key="6">
    <source>
        <dbReference type="PROSITE" id="PS51471"/>
    </source>
</evidence>
<evidence type="ECO:0000256" key="5">
    <source>
        <dbReference type="RuleBase" id="RU003682"/>
    </source>
</evidence>
<name>A0AB40CZ10_DIOCR</name>
<dbReference type="Proteomes" id="UP001515500">
    <property type="component" value="Chromosome 18"/>
</dbReference>
<dbReference type="InterPro" id="IPR050295">
    <property type="entry name" value="Plant_2OG-oxidoreductases"/>
</dbReference>
<evidence type="ECO:0000256" key="3">
    <source>
        <dbReference type="ARBA" id="ARBA00023002"/>
    </source>
</evidence>
<organism evidence="7 8">
    <name type="scientific">Dioscorea cayennensis subsp. rotundata</name>
    <name type="common">White Guinea yam</name>
    <name type="synonym">Dioscorea rotundata</name>
    <dbReference type="NCBI Taxonomy" id="55577"/>
    <lineage>
        <taxon>Eukaryota</taxon>
        <taxon>Viridiplantae</taxon>
        <taxon>Streptophyta</taxon>
        <taxon>Embryophyta</taxon>
        <taxon>Tracheophyta</taxon>
        <taxon>Spermatophyta</taxon>
        <taxon>Magnoliopsida</taxon>
        <taxon>Liliopsida</taxon>
        <taxon>Dioscoreales</taxon>
        <taxon>Dioscoreaceae</taxon>
        <taxon>Dioscorea</taxon>
    </lineage>
</organism>
<keyword evidence="3 5" id="KW-0560">Oxidoreductase</keyword>
<comment type="similarity">
    <text evidence="1 5">Belongs to the iron/ascorbate-dependent oxidoreductase family.</text>
</comment>
<evidence type="ECO:0000256" key="2">
    <source>
        <dbReference type="ARBA" id="ARBA00022723"/>
    </source>
</evidence>
<evidence type="ECO:0000313" key="8">
    <source>
        <dbReference type="RefSeq" id="XP_039145260.1"/>
    </source>
</evidence>
<proteinExistence type="inferred from homology"/>
<keyword evidence="2 5" id="KW-0479">Metal-binding</keyword>
<keyword evidence="4 5" id="KW-0408">Iron</keyword>
<evidence type="ECO:0000256" key="1">
    <source>
        <dbReference type="ARBA" id="ARBA00008056"/>
    </source>
</evidence>
<dbReference type="Gene3D" id="2.60.120.330">
    <property type="entry name" value="B-lactam Antibiotic, Isopenicillin N Synthase, Chain"/>
    <property type="match status" value="1"/>
</dbReference>
<dbReference type="PANTHER" id="PTHR47991">
    <property type="entry name" value="OXOGLUTARATE/IRON-DEPENDENT DIOXYGENASE"/>
    <property type="match status" value="1"/>
</dbReference>
<dbReference type="GeneID" id="120282504"/>